<gene>
    <name evidence="1" type="ORF">ACFPMF_19265</name>
</gene>
<accession>A0ABW0IDY0</accession>
<proteinExistence type="predicted"/>
<sequence length="62" mass="7175">MTSESVTGVLGIQPEEFTIPYALSRLYPEDISYFINFGNKVTEFFRRLPPGKVLSYKVSYDY</sequence>
<dbReference type="Proteomes" id="UP001596106">
    <property type="component" value="Unassembled WGS sequence"/>
</dbReference>
<protein>
    <submittedName>
        <fullName evidence="1">Uncharacterized protein</fullName>
    </submittedName>
</protein>
<dbReference type="Gene3D" id="3.30.450.20">
    <property type="entry name" value="PAS domain"/>
    <property type="match status" value="1"/>
</dbReference>
<comment type="caution">
    <text evidence="1">The sequence shown here is derived from an EMBL/GenBank/DDBJ whole genome shotgun (WGS) entry which is preliminary data.</text>
</comment>
<dbReference type="RefSeq" id="WP_379848364.1">
    <property type="nucleotide sequence ID" value="NZ_JBHSMA010000006.1"/>
</dbReference>
<name>A0ABW0IDY0_9BACT</name>
<dbReference type="EMBL" id="JBHSMA010000006">
    <property type="protein sequence ID" value="MFC5411471.1"/>
    <property type="molecule type" value="Genomic_DNA"/>
</dbReference>
<keyword evidence="2" id="KW-1185">Reference proteome</keyword>
<evidence type="ECO:0000313" key="2">
    <source>
        <dbReference type="Proteomes" id="UP001596106"/>
    </source>
</evidence>
<evidence type="ECO:0000313" key="1">
    <source>
        <dbReference type="EMBL" id="MFC5411471.1"/>
    </source>
</evidence>
<organism evidence="1 2">
    <name type="scientific">Larkinella bovis</name>
    <dbReference type="NCBI Taxonomy" id="683041"/>
    <lineage>
        <taxon>Bacteria</taxon>
        <taxon>Pseudomonadati</taxon>
        <taxon>Bacteroidota</taxon>
        <taxon>Cytophagia</taxon>
        <taxon>Cytophagales</taxon>
        <taxon>Spirosomataceae</taxon>
        <taxon>Larkinella</taxon>
    </lineage>
</organism>
<reference evidence="2" key="1">
    <citation type="journal article" date="2019" name="Int. J. Syst. Evol. Microbiol.">
        <title>The Global Catalogue of Microorganisms (GCM) 10K type strain sequencing project: providing services to taxonomists for standard genome sequencing and annotation.</title>
        <authorList>
            <consortium name="The Broad Institute Genomics Platform"/>
            <consortium name="The Broad Institute Genome Sequencing Center for Infectious Disease"/>
            <person name="Wu L."/>
            <person name="Ma J."/>
        </authorList>
    </citation>
    <scope>NUCLEOTIDE SEQUENCE [LARGE SCALE GENOMIC DNA]</scope>
    <source>
        <strain evidence="2">CCUG 55250</strain>
    </source>
</reference>